<dbReference type="InterPro" id="IPR007861">
    <property type="entry name" value="DNA_mismatch_repair_MutS_clamp"/>
</dbReference>
<dbReference type="STRING" id="2018661.A0A2A2JTM3"/>
<dbReference type="Pfam" id="PF00488">
    <property type="entry name" value="MutS_V"/>
    <property type="match status" value="1"/>
</dbReference>
<keyword evidence="5 6" id="KW-0238">DNA-binding</keyword>
<gene>
    <name evidence="10" type="ORF">WR25_18638</name>
</gene>
<protein>
    <recommendedName>
        <fullName evidence="12">DNA mismatch repair proteins mutS family domain-containing protein</fullName>
    </recommendedName>
</protein>
<evidence type="ECO:0000256" key="4">
    <source>
        <dbReference type="ARBA" id="ARBA00022840"/>
    </source>
</evidence>
<keyword evidence="3 6" id="KW-0227">DNA damage</keyword>
<organism evidence="10 11">
    <name type="scientific">Diploscapter pachys</name>
    <dbReference type="NCBI Taxonomy" id="2018661"/>
    <lineage>
        <taxon>Eukaryota</taxon>
        <taxon>Metazoa</taxon>
        <taxon>Ecdysozoa</taxon>
        <taxon>Nematoda</taxon>
        <taxon>Chromadorea</taxon>
        <taxon>Rhabditida</taxon>
        <taxon>Rhabditina</taxon>
        <taxon>Rhabditomorpha</taxon>
        <taxon>Rhabditoidea</taxon>
        <taxon>Rhabditidae</taxon>
        <taxon>Diploscapter</taxon>
    </lineage>
</organism>
<dbReference type="Pfam" id="PF05192">
    <property type="entry name" value="MutS_III"/>
    <property type="match status" value="1"/>
</dbReference>
<dbReference type="FunFam" id="3.40.1170.10:FF:000002">
    <property type="entry name" value="DNA mismatch repair protein"/>
    <property type="match status" value="1"/>
</dbReference>
<evidence type="ECO:0000256" key="1">
    <source>
        <dbReference type="ARBA" id="ARBA00006271"/>
    </source>
</evidence>
<evidence type="ECO:0000256" key="7">
    <source>
        <dbReference type="SAM" id="MobiDB-lite"/>
    </source>
</evidence>
<name>A0A2A2JTM3_9BILA</name>
<dbReference type="SUPFAM" id="SSF55271">
    <property type="entry name" value="DNA repair protein MutS, domain I"/>
    <property type="match status" value="1"/>
</dbReference>
<dbReference type="GO" id="GO:0005524">
    <property type="term" value="F:ATP binding"/>
    <property type="evidence" value="ECO:0007669"/>
    <property type="project" value="UniProtKB-KW"/>
</dbReference>
<evidence type="ECO:0000259" key="9">
    <source>
        <dbReference type="SMART" id="SM00534"/>
    </source>
</evidence>
<dbReference type="PIRSF" id="PIRSF037677">
    <property type="entry name" value="DNA_mis_repair_Msh6"/>
    <property type="match status" value="1"/>
</dbReference>
<keyword evidence="4" id="KW-0067">ATP-binding</keyword>
<feature type="domain" description="DNA mismatch repair proteins mutS family" evidence="9">
    <location>
        <begin position="899"/>
        <end position="992"/>
    </location>
</feature>
<keyword evidence="11" id="KW-1185">Reference proteome</keyword>
<dbReference type="GO" id="GO:0032301">
    <property type="term" value="C:MutSalpha complex"/>
    <property type="evidence" value="ECO:0007669"/>
    <property type="project" value="TreeGrafter"/>
</dbReference>
<evidence type="ECO:0008006" key="12">
    <source>
        <dbReference type="Google" id="ProtNLM"/>
    </source>
</evidence>
<dbReference type="Gene3D" id="3.30.420.110">
    <property type="entry name" value="MutS, connector domain"/>
    <property type="match status" value="1"/>
</dbReference>
<evidence type="ECO:0000256" key="6">
    <source>
        <dbReference type="RuleBase" id="RU003756"/>
    </source>
</evidence>
<dbReference type="InterPro" id="IPR017261">
    <property type="entry name" value="DNA_mismatch_repair_MutS/MSH"/>
</dbReference>
<dbReference type="Pfam" id="PF05190">
    <property type="entry name" value="MutS_IV"/>
    <property type="match status" value="1"/>
</dbReference>
<evidence type="ECO:0000313" key="10">
    <source>
        <dbReference type="EMBL" id="PAV65023.1"/>
    </source>
</evidence>
<dbReference type="Pfam" id="PF01624">
    <property type="entry name" value="MutS_I"/>
    <property type="match status" value="1"/>
</dbReference>
<dbReference type="FunFam" id="1.10.1420.10:FF:000005">
    <property type="entry name" value="DNA mismatch repair protein"/>
    <property type="match status" value="1"/>
</dbReference>
<dbReference type="SMART" id="SM00534">
    <property type="entry name" value="MUTSac"/>
    <property type="match status" value="1"/>
</dbReference>
<reference evidence="10 11" key="1">
    <citation type="journal article" date="2017" name="Curr. Biol.">
        <title>Genome architecture and evolution of a unichromosomal asexual nematode.</title>
        <authorList>
            <person name="Fradin H."/>
            <person name="Zegar C."/>
            <person name="Gutwein M."/>
            <person name="Lucas J."/>
            <person name="Kovtun M."/>
            <person name="Corcoran D."/>
            <person name="Baugh L.R."/>
            <person name="Kiontke K."/>
            <person name="Gunsalus K."/>
            <person name="Fitch D.H."/>
            <person name="Piano F."/>
        </authorList>
    </citation>
    <scope>NUCLEOTIDE SEQUENCE [LARGE SCALE GENOMIC DNA]</scope>
    <source>
        <strain evidence="10">PF1309</strain>
    </source>
</reference>
<dbReference type="PANTHER" id="PTHR11361:SF148">
    <property type="entry name" value="DNA MISMATCH REPAIR PROTEIN MSH6"/>
    <property type="match status" value="1"/>
</dbReference>
<sequence length="992" mass="111585">MDDVDEDATITAKTTNIGSQAKRRRVVLSSDDEDENELMKMEVEEVTPSTPKQGRKNIALSTPVSSSKKRPGSSLSNSNSVATEFATSFINSFRADENAETTASAAVGTPSKSLKDWEKTLNSTCFEIDRFRHEDFEFLKPDKIRDASKRRPDDPEYDATTLLVPDKFINDQTPAHQQWWKIKSQNFDVLLFFKVGKFYELFHMDAVIAVNCLGLAYMRGDLAHAGFPEHAYPKFADQLIARGYKVARIEQTETPQMLEERNKKKKAGSKDKVVLRELCRITSTATRTFGPLDASDDGEAATQHLIAIKEKELNDRPCYGVCYIDTSVGKFTVGQFEDDEYRSALRTLLATSDIAQILLERGNISQQTKSILTGMCCSVPIDHLVPKKQFFVAEDTVKVLQSLDYLGVDVPSWPETIRSMLRTDHVLPEPAVEFDLAWSSLGAIIGHLQRCQIDVDMVTMKDFEMFRPFNDDDKKENVVSLVKFDNLEMLQDNAMVWEKVNESVTKMKGNWWEGRRVVLDGMTLYNLNIVPSDRSDPIDAAASLYCTVNRCSTPFGKRLIRQWLCAPPCDKTEIGLRQDAIEWLLQPENDAFVESTTEILRKIPDLERLLQKIHTLGLKYRAEKHPDSRAILFDTRKINSRKIKDLIMAIDSLKACSDVVRLYGKLEEGCTLMDKCLKGTDISELKEDISNFMKSFDRKQAQEDGFITPVKGSDELYDEAVLKEKAAHNVLDDYRKSVEKQLKCSVKFAGTGKNRLQLEIPTDMKLTNEFELKSRAKKMSKYTTPRLLKLIAELEVAEAEIVKQTNDATRRTFEAFDNKRSIWKTACDGIAIFDVLLSLAKYAKTSGLEMCRPRFDFNAEKPFISICEGVHPCLANRPLPNANAVAFIPNDTQLGGEAAPILLLTGPNAGGKSTLMRQVATLCVLAHTGSLVPAQSMHLSPVDRIFTRIGASDKIMCGQSTFFVELNETKLILKNATANSLVLFDELGRGTR</sequence>
<dbReference type="InterPro" id="IPR027417">
    <property type="entry name" value="P-loop_NTPase"/>
</dbReference>
<dbReference type="SUPFAM" id="SSF52540">
    <property type="entry name" value="P-loop containing nucleoside triphosphate hydrolases"/>
    <property type="match status" value="1"/>
</dbReference>
<dbReference type="InterPro" id="IPR045076">
    <property type="entry name" value="MutS"/>
</dbReference>
<dbReference type="InterPro" id="IPR007695">
    <property type="entry name" value="DNA_mismatch_repair_MutS-lik_N"/>
</dbReference>
<evidence type="ECO:0000256" key="5">
    <source>
        <dbReference type="ARBA" id="ARBA00023125"/>
    </source>
</evidence>
<dbReference type="GO" id="GO:0140664">
    <property type="term" value="F:ATP-dependent DNA damage sensor activity"/>
    <property type="evidence" value="ECO:0007669"/>
    <property type="project" value="InterPro"/>
</dbReference>
<comment type="caution">
    <text evidence="10">The sequence shown here is derived from an EMBL/GenBank/DDBJ whole genome shotgun (WGS) entry which is preliminary data.</text>
</comment>
<dbReference type="InterPro" id="IPR007696">
    <property type="entry name" value="DNA_mismatch_repair_MutS_core"/>
</dbReference>
<comment type="similarity">
    <text evidence="1 6">Belongs to the DNA mismatch repair MutS family.</text>
</comment>
<evidence type="ECO:0000259" key="8">
    <source>
        <dbReference type="SMART" id="SM00533"/>
    </source>
</evidence>
<proteinExistence type="inferred from homology"/>
<keyword evidence="2 6" id="KW-0547">Nucleotide-binding</keyword>
<dbReference type="InterPro" id="IPR036187">
    <property type="entry name" value="DNA_mismatch_repair_MutS_sf"/>
</dbReference>
<dbReference type="OrthoDB" id="10252754at2759"/>
<dbReference type="Gene3D" id="3.40.50.300">
    <property type="entry name" value="P-loop containing nucleotide triphosphate hydrolases"/>
    <property type="match status" value="1"/>
</dbReference>
<accession>A0A2A2JTM3</accession>
<dbReference type="Gene3D" id="3.40.1170.10">
    <property type="entry name" value="DNA repair protein MutS, domain I"/>
    <property type="match status" value="1"/>
</dbReference>
<dbReference type="Proteomes" id="UP000218231">
    <property type="component" value="Unassembled WGS sequence"/>
</dbReference>
<dbReference type="InterPro" id="IPR007860">
    <property type="entry name" value="DNA_mmatch_repair_MutS_con_dom"/>
</dbReference>
<dbReference type="GO" id="GO:0030983">
    <property type="term" value="F:mismatched DNA binding"/>
    <property type="evidence" value="ECO:0007669"/>
    <property type="project" value="InterPro"/>
</dbReference>
<dbReference type="AlphaFoldDB" id="A0A2A2JTM3"/>
<keyword evidence="6" id="KW-0234">DNA repair</keyword>
<dbReference type="InterPro" id="IPR016151">
    <property type="entry name" value="DNA_mismatch_repair_MutS_N"/>
</dbReference>
<dbReference type="InterPro" id="IPR036678">
    <property type="entry name" value="MutS_con_dom_sf"/>
</dbReference>
<dbReference type="SUPFAM" id="SSF53150">
    <property type="entry name" value="DNA repair protein MutS, domain II"/>
    <property type="match status" value="1"/>
</dbReference>
<feature type="domain" description="DNA mismatch repair protein MutS core" evidence="8">
    <location>
        <begin position="539"/>
        <end position="877"/>
    </location>
</feature>
<dbReference type="PANTHER" id="PTHR11361">
    <property type="entry name" value="DNA MISMATCH REPAIR PROTEIN MUTS FAMILY MEMBER"/>
    <property type="match status" value="1"/>
</dbReference>
<comment type="function">
    <text evidence="6">Component of the post-replicative DNA mismatch repair system (MMR).</text>
</comment>
<feature type="region of interest" description="Disordered" evidence="7">
    <location>
        <begin position="1"/>
        <end position="80"/>
    </location>
</feature>
<dbReference type="Pfam" id="PF05188">
    <property type="entry name" value="MutS_II"/>
    <property type="match status" value="1"/>
</dbReference>
<dbReference type="EMBL" id="LIAE01010229">
    <property type="protein sequence ID" value="PAV65023.1"/>
    <property type="molecule type" value="Genomic_DNA"/>
</dbReference>
<dbReference type="SUPFAM" id="SSF48334">
    <property type="entry name" value="DNA repair protein MutS, domain III"/>
    <property type="match status" value="1"/>
</dbReference>
<evidence type="ECO:0000256" key="3">
    <source>
        <dbReference type="ARBA" id="ARBA00022763"/>
    </source>
</evidence>
<dbReference type="GO" id="GO:0006298">
    <property type="term" value="P:mismatch repair"/>
    <property type="evidence" value="ECO:0007669"/>
    <property type="project" value="InterPro"/>
</dbReference>
<dbReference type="SMART" id="SM00533">
    <property type="entry name" value="MUTSd"/>
    <property type="match status" value="1"/>
</dbReference>
<evidence type="ECO:0000256" key="2">
    <source>
        <dbReference type="ARBA" id="ARBA00022741"/>
    </source>
</evidence>
<dbReference type="Gene3D" id="1.10.1420.10">
    <property type="match status" value="2"/>
</dbReference>
<evidence type="ECO:0000313" key="11">
    <source>
        <dbReference type="Proteomes" id="UP000218231"/>
    </source>
</evidence>
<dbReference type="InterPro" id="IPR000432">
    <property type="entry name" value="DNA_mismatch_repair_MutS_C"/>
</dbReference>